<keyword evidence="1" id="KW-0812">Transmembrane</keyword>
<keyword evidence="1" id="KW-1133">Transmembrane helix</keyword>
<dbReference type="EMBL" id="LGRX02035084">
    <property type="protein sequence ID" value="KAK3236327.1"/>
    <property type="molecule type" value="Genomic_DNA"/>
</dbReference>
<name>A0AAE0BH16_9CHLO</name>
<keyword evidence="1" id="KW-0472">Membrane</keyword>
<evidence type="ECO:0000256" key="1">
    <source>
        <dbReference type="SAM" id="Phobius"/>
    </source>
</evidence>
<gene>
    <name evidence="2" type="ORF">CYMTET_53524</name>
</gene>
<comment type="caution">
    <text evidence="2">The sequence shown here is derived from an EMBL/GenBank/DDBJ whole genome shotgun (WGS) entry which is preliminary data.</text>
</comment>
<dbReference type="AlphaFoldDB" id="A0AAE0BH16"/>
<accession>A0AAE0BH16</accession>
<proteinExistence type="predicted"/>
<dbReference type="Proteomes" id="UP001190700">
    <property type="component" value="Unassembled WGS sequence"/>
</dbReference>
<feature type="transmembrane region" description="Helical" evidence="1">
    <location>
        <begin position="141"/>
        <end position="161"/>
    </location>
</feature>
<evidence type="ECO:0000313" key="3">
    <source>
        <dbReference type="Proteomes" id="UP001190700"/>
    </source>
</evidence>
<sequence length="190" mass="19703">MISAGIQRHGDEQDNSIYTNMACGLMVNSLTALRANPVSSKQAPNSRPLFAKKRSSARAPRAAQRIVYAMEEAEVKATEAAPEAAAVPEGTIADISAPTDFQGLGYTSEDSAGQSNIFAVEPKAYVADDTNDSIGEGSSTFAVIGGVVASLAVVLAVVFGGTSTEVEDTLEAGESLKVLYERIAGEAAPF</sequence>
<reference evidence="2 3" key="1">
    <citation type="journal article" date="2015" name="Genome Biol. Evol.">
        <title>Comparative Genomics of a Bacterivorous Green Alga Reveals Evolutionary Causalities and Consequences of Phago-Mixotrophic Mode of Nutrition.</title>
        <authorList>
            <person name="Burns J.A."/>
            <person name="Paasch A."/>
            <person name="Narechania A."/>
            <person name="Kim E."/>
        </authorList>
    </citation>
    <scope>NUCLEOTIDE SEQUENCE [LARGE SCALE GENOMIC DNA]</scope>
    <source>
        <strain evidence="2 3">PLY_AMNH</strain>
    </source>
</reference>
<organism evidence="2 3">
    <name type="scientific">Cymbomonas tetramitiformis</name>
    <dbReference type="NCBI Taxonomy" id="36881"/>
    <lineage>
        <taxon>Eukaryota</taxon>
        <taxon>Viridiplantae</taxon>
        <taxon>Chlorophyta</taxon>
        <taxon>Pyramimonadophyceae</taxon>
        <taxon>Pyramimonadales</taxon>
        <taxon>Pyramimonadaceae</taxon>
        <taxon>Cymbomonas</taxon>
    </lineage>
</organism>
<evidence type="ECO:0000313" key="2">
    <source>
        <dbReference type="EMBL" id="KAK3236327.1"/>
    </source>
</evidence>
<keyword evidence="3" id="KW-1185">Reference proteome</keyword>
<protein>
    <submittedName>
        <fullName evidence="2">Uncharacterized protein</fullName>
    </submittedName>
</protein>